<evidence type="ECO:0000313" key="15">
    <source>
        <dbReference type="Proteomes" id="UP000248168"/>
    </source>
</evidence>
<dbReference type="AlphaFoldDB" id="A0A330L097"/>
<feature type="domain" description="Cation/H+ exchanger transmembrane" evidence="13">
    <location>
        <begin position="14"/>
        <end position="405"/>
    </location>
</feature>
<evidence type="ECO:0000256" key="3">
    <source>
        <dbReference type="ARBA" id="ARBA00022448"/>
    </source>
</evidence>
<evidence type="ECO:0000259" key="13">
    <source>
        <dbReference type="Pfam" id="PF00999"/>
    </source>
</evidence>
<dbReference type="GO" id="GO:0015385">
    <property type="term" value="F:sodium:proton antiporter activity"/>
    <property type="evidence" value="ECO:0007669"/>
    <property type="project" value="InterPro"/>
</dbReference>
<feature type="transmembrane region" description="Helical" evidence="12">
    <location>
        <begin position="129"/>
        <end position="151"/>
    </location>
</feature>
<keyword evidence="11" id="KW-0739">Sodium transport</keyword>
<keyword evidence="7 12" id="KW-1133">Transmembrane helix</keyword>
<evidence type="ECO:0000256" key="5">
    <source>
        <dbReference type="ARBA" id="ARBA00022475"/>
    </source>
</evidence>
<accession>A0A330L097</accession>
<keyword evidence="5" id="KW-1003">Cell membrane</keyword>
<name>A0A330L097_9BACT</name>
<dbReference type="Proteomes" id="UP000248168">
    <property type="component" value="Unassembled WGS sequence"/>
</dbReference>
<dbReference type="RefSeq" id="WP_121987671.1">
    <property type="nucleotide sequence ID" value="NZ_OUNR01000001.1"/>
</dbReference>
<feature type="transmembrane region" description="Helical" evidence="12">
    <location>
        <begin position="97"/>
        <end position="122"/>
    </location>
</feature>
<keyword evidence="3" id="KW-0813">Transport</keyword>
<organism evidence="14 15">
    <name type="scientific">Nitrospira lenta</name>
    <dbReference type="NCBI Taxonomy" id="1436998"/>
    <lineage>
        <taxon>Bacteria</taxon>
        <taxon>Pseudomonadati</taxon>
        <taxon>Nitrospirota</taxon>
        <taxon>Nitrospiria</taxon>
        <taxon>Nitrospirales</taxon>
        <taxon>Nitrospiraceae</taxon>
        <taxon>Nitrospira</taxon>
    </lineage>
</organism>
<keyword evidence="4" id="KW-0050">Antiport</keyword>
<evidence type="ECO:0000256" key="6">
    <source>
        <dbReference type="ARBA" id="ARBA00022692"/>
    </source>
</evidence>
<feature type="transmembrane region" description="Helical" evidence="12">
    <location>
        <begin position="200"/>
        <end position="221"/>
    </location>
</feature>
<evidence type="ECO:0000313" key="14">
    <source>
        <dbReference type="EMBL" id="SPP63074.1"/>
    </source>
</evidence>
<keyword evidence="10 12" id="KW-0472">Membrane</keyword>
<reference evidence="15" key="1">
    <citation type="submission" date="2018-04" db="EMBL/GenBank/DDBJ databases">
        <authorList>
            <person name="Lucker S."/>
            <person name="Sakoula D."/>
        </authorList>
    </citation>
    <scope>NUCLEOTIDE SEQUENCE [LARGE SCALE GENOMIC DNA]</scope>
</reference>
<evidence type="ECO:0000256" key="9">
    <source>
        <dbReference type="ARBA" id="ARBA00023065"/>
    </source>
</evidence>
<evidence type="ECO:0000256" key="12">
    <source>
        <dbReference type="SAM" id="Phobius"/>
    </source>
</evidence>
<gene>
    <name evidence="14" type="primary">nhaP</name>
    <name evidence="14" type="ORF">NITLEN_10160</name>
</gene>
<dbReference type="Gene3D" id="6.10.140.1330">
    <property type="match status" value="1"/>
</dbReference>
<dbReference type="EMBL" id="OUNR01000001">
    <property type="protein sequence ID" value="SPP63074.1"/>
    <property type="molecule type" value="Genomic_DNA"/>
</dbReference>
<feature type="transmembrane region" description="Helical" evidence="12">
    <location>
        <begin position="384"/>
        <end position="405"/>
    </location>
</feature>
<proteinExistence type="inferred from homology"/>
<dbReference type="OrthoDB" id="9774146at2"/>
<dbReference type="GO" id="GO:0098719">
    <property type="term" value="P:sodium ion import across plasma membrane"/>
    <property type="evidence" value="ECO:0007669"/>
    <property type="project" value="TreeGrafter"/>
</dbReference>
<feature type="transmembrane region" description="Helical" evidence="12">
    <location>
        <begin position="171"/>
        <end position="188"/>
    </location>
</feature>
<dbReference type="InParanoid" id="A0A330L097"/>
<keyword evidence="15" id="KW-1185">Reference proteome</keyword>
<dbReference type="GO" id="GO:0015386">
    <property type="term" value="F:potassium:proton antiporter activity"/>
    <property type="evidence" value="ECO:0007669"/>
    <property type="project" value="TreeGrafter"/>
</dbReference>
<dbReference type="InterPro" id="IPR018422">
    <property type="entry name" value="Cation/H_exchanger_CPA1"/>
</dbReference>
<dbReference type="Pfam" id="PF00999">
    <property type="entry name" value="Na_H_Exchanger"/>
    <property type="match status" value="1"/>
</dbReference>
<dbReference type="GO" id="GO:0051453">
    <property type="term" value="P:regulation of intracellular pH"/>
    <property type="evidence" value="ECO:0007669"/>
    <property type="project" value="TreeGrafter"/>
</dbReference>
<keyword evidence="9" id="KW-0406">Ion transport</keyword>
<feature type="transmembrane region" description="Helical" evidence="12">
    <location>
        <begin position="28"/>
        <end position="52"/>
    </location>
</feature>
<comment type="similarity">
    <text evidence="2">Belongs to the monovalent cation:proton antiporter 1 (CPA1) transporter (TC 2.A.36) family.</text>
</comment>
<comment type="subcellular location">
    <subcellularLocation>
        <location evidence="1">Cell membrane</location>
        <topology evidence="1">Multi-pass membrane protein</topology>
    </subcellularLocation>
</comment>
<keyword evidence="6 12" id="KW-0812">Transmembrane</keyword>
<keyword evidence="8" id="KW-0915">Sodium</keyword>
<evidence type="ECO:0000256" key="8">
    <source>
        <dbReference type="ARBA" id="ARBA00023053"/>
    </source>
</evidence>
<feature type="transmembrane region" description="Helical" evidence="12">
    <location>
        <begin position="64"/>
        <end position="85"/>
    </location>
</feature>
<protein>
    <submittedName>
        <fullName evidence="14">Na(+)/H(+) antiporter NhaP</fullName>
    </submittedName>
</protein>
<dbReference type="PANTHER" id="PTHR10110:SF195">
    <property type="entry name" value="NA(+)_H(+) ANTIPORTER NHAS2"/>
    <property type="match status" value="1"/>
</dbReference>
<evidence type="ECO:0000256" key="11">
    <source>
        <dbReference type="ARBA" id="ARBA00023201"/>
    </source>
</evidence>
<feature type="transmembrane region" description="Helical" evidence="12">
    <location>
        <begin position="315"/>
        <end position="335"/>
    </location>
</feature>
<dbReference type="GO" id="GO:0005886">
    <property type="term" value="C:plasma membrane"/>
    <property type="evidence" value="ECO:0007669"/>
    <property type="project" value="UniProtKB-SubCell"/>
</dbReference>
<evidence type="ECO:0000256" key="2">
    <source>
        <dbReference type="ARBA" id="ARBA00007367"/>
    </source>
</evidence>
<dbReference type="PANTHER" id="PTHR10110">
    <property type="entry name" value="SODIUM/HYDROGEN EXCHANGER"/>
    <property type="match status" value="1"/>
</dbReference>
<evidence type="ECO:0000256" key="10">
    <source>
        <dbReference type="ARBA" id="ARBA00023136"/>
    </source>
</evidence>
<feature type="transmembrane region" description="Helical" evidence="12">
    <location>
        <begin position="347"/>
        <end position="372"/>
    </location>
</feature>
<evidence type="ECO:0000256" key="7">
    <source>
        <dbReference type="ARBA" id="ARBA00022989"/>
    </source>
</evidence>
<dbReference type="InterPro" id="IPR006153">
    <property type="entry name" value="Cation/H_exchanger_TM"/>
</dbReference>
<sequence>MSLIHTLTILICLAALFSYVNHRLLKLPITIGLMAVALVFSLALLVLGKLGFGIEAEAKRFIGAIDFNVALMHGMLGFLLFAGALHVKLDELWNLKWVVGSMAVVGTILSSLITGLVGYWLFDLVGLPLPLLYCLLFGALISPTDPIAVMGALRQARLPKALEMKIVGESLFNDGVGVVIFLVILNLVPKDSFTVTDVLVLFAEEAIGGAVLGLALGYIAYRMLRSVDNYQVEILITLALVMGSFALADLLHTSGPIAVVVAGLLIGNQGRQWAMSEKTREHLDNFWELLDELLNAVLFVLIGLEVLMLSFQRSYLVAGLVAIPLVLAARWLSVVVQVKVFRFVQDFSAHTITILTWGGLRGGISVALALSLPPGAARDAVVTITYVVVVFSILVQGLTIGRVVACSGIPPARLAQE</sequence>
<evidence type="ECO:0000256" key="1">
    <source>
        <dbReference type="ARBA" id="ARBA00004651"/>
    </source>
</evidence>
<evidence type="ECO:0000256" key="4">
    <source>
        <dbReference type="ARBA" id="ARBA00022449"/>
    </source>
</evidence>
<feature type="transmembrane region" description="Helical" evidence="12">
    <location>
        <begin position="233"/>
        <end position="266"/>
    </location>
</feature>